<dbReference type="Gene3D" id="3.30.450.20">
    <property type="entry name" value="PAS domain"/>
    <property type="match status" value="1"/>
</dbReference>
<evidence type="ECO:0000256" key="1">
    <source>
        <dbReference type="ARBA" id="ARBA00000085"/>
    </source>
</evidence>
<dbReference type="EMBL" id="BMZE01000001">
    <property type="protein sequence ID" value="GHA17905.1"/>
    <property type="molecule type" value="Genomic_DNA"/>
</dbReference>
<evidence type="ECO:0000256" key="9">
    <source>
        <dbReference type="SAM" id="MobiDB-lite"/>
    </source>
</evidence>
<feature type="domain" description="GAF" evidence="10">
    <location>
        <begin position="22"/>
        <end position="168"/>
    </location>
</feature>
<dbReference type="Gene3D" id="2.10.70.100">
    <property type="match status" value="1"/>
</dbReference>
<accession>A0A918S0C9</accession>
<proteinExistence type="predicted"/>
<evidence type="ECO:0000256" key="6">
    <source>
        <dbReference type="ARBA" id="ARBA00022741"/>
    </source>
</evidence>
<evidence type="ECO:0000256" key="2">
    <source>
        <dbReference type="ARBA" id="ARBA00012438"/>
    </source>
</evidence>
<dbReference type="Gene3D" id="3.30.565.10">
    <property type="entry name" value="Histidine kinase-like ATPase, C-terminal domain"/>
    <property type="match status" value="1"/>
</dbReference>
<keyword evidence="5" id="KW-0808">Transferase</keyword>
<evidence type="ECO:0000313" key="12">
    <source>
        <dbReference type="EMBL" id="GHA17905.1"/>
    </source>
</evidence>
<evidence type="ECO:0000259" key="11">
    <source>
        <dbReference type="SMART" id="SM00911"/>
    </source>
</evidence>
<evidence type="ECO:0000256" key="7">
    <source>
        <dbReference type="ARBA" id="ARBA00022777"/>
    </source>
</evidence>
<dbReference type="RefSeq" id="WP_189424188.1">
    <property type="nucleotide sequence ID" value="NZ_BMZE01000001.1"/>
</dbReference>
<dbReference type="InterPro" id="IPR036890">
    <property type="entry name" value="HATPase_C_sf"/>
</dbReference>
<dbReference type="NCBIfam" id="TIGR00229">
    <property type="entry name" value="sensory_box"/>
    <property type="match status" value="1"/>
</dbReference>
<gene>
    <name evidence="12" type="ORF">GCM10007989_11420</name>
</gene>
<comment type="catalytic activity">
    <reaction evidence="1">
        <text>ATP + protein L-histidine = ADP + protein N-phospho-L-histidine.</text>
        <dbReference type="EC" id="2.7.13.3"/>
    </reaction>
</comment>
<reference evidence="12" key="2">
    <citation type="submission" date="2020-09" db="EMBL/GenBank/DDBJ databases">
        <authorList>
            <person name="Sun Q."/>
            <person name="Kim S."/>
        </authorList>
    </citation>
    <scope>NUCLEOTIDE SEQUENCE</scope>
    <source>
        <strain evidence="12">KCTC 32437</strain>
    </source>
</reference>
<evidence type="ECO:0000256" key="8">
    <source>
        <dbReference type="ARBA" id="ARBA00022840"/>
    </source>
</evidence>
<dbReference type="GO" id="GO:0005524">
    <property type="term" value="F:ATP binding"/>
    <property type="evidence" value="ECO:0007669"/>
    <property type="project" value="UniProtKB-KW"/>
</dbReference>
<evidence type="ECO:0000256" key="3">
    <source>
        <dbReference type="ARBA" id="ARBA00021740"/>
    </source>
</evidence>
<organism evidence="12 13">
    <name type="scientific">Devosia pacifica</name>
    <dbReference type="NCBI Taxonomy" id="1335967"/>
    <lineage>
        <taxon>Bacteria</taxon>
        <taxon>Pseudomonadati</taxon>
        <taxon>Pseudomonadota</taxon>
        <taxon>Alphaproteobacteria</taxon>
        <taxon>Hyphomicrobiales</taxon>
        <taxon>Devosiaceae</taxon>
        <taxon>Devosia</taxon>
    </lineage>
</organism>
<dbReference type="Pfam" id="PF07536">
    <property type="entry name" value="HWE_HK"/>
    <property type="match status" value="1"/>
</dbReference>
<keyword evidence="13" id="KW-1185">Reference proteome</keyword>
<protein>
    <recommendedName>
        <fullName evidence="3">Blue-light-activated histidine kinase</fullName>
        <ecNumber evidence="2">2.7.13.3</ecNumber>
    </recommendedName>
</protein>
<dbReference type="InterPro" id="IPR011102">
    <property type="entry name" value="Sig_transdc_His_kinase_HWE"/>
</dbReference>
<evidence type="ECO:0000313" key="13">
    <source>
        <dbReference type="Proteomes" id="UP000646579"/>
    </source>
</evidence>
<feature type="region of interest" description="Disordered" evidence="9">
    <location>
        <begin position="551"/>
        <end position="579"/>
    </location>
</feature>
<keyword evidence="6" id="KW-0547">Nucleotide-binding</keyword>
<evidence type="ECO:0000256" key="4">
    <source>
        <dbReference type="ARBA" id="ARBA00022553"/>
    </source>
</evidence>
<dbReference type="GO" id="GO:0004673">
    <property type="term" value="F:protein histidine kinase activity"/>
    <property type="evidence" value="ECO:0007669"/>
    <property type="project" value="UniProtKB-EC"/>
</dbReference>
<dbReference type="EC" id="2.7.13.3" evidence="2"/>
<keyword evidence="4" id="KW-0597">Phosphoprotein</keyword>
<dbReference type="InterPro" id="IPR029016">
    <property type="entry name" value="GAF-like_dom_sf"/>
</dbReference>
<keyword evidence="8" id="KW-0067">ATP-binding</keyword>
<name>A0A918S0C9_9HYPH</name>
<evidence type="ECO:0000259" key="10">
    <source>
        <dbReference type="SMART" id="SM00065"/>
    </source>
</evidence>
<dbReference type="SUPFAM" id="SSF55781">
    <property type="entry name" value="GAF domain-like"/>
    <property type="match status" value="1"/>
</dbReference>
<comment type="caution">
    <text evidence="12">The sequence shown here is derived from an EMBL/GenBank/DDBJ whole genome shotgun (WGS) entry which is preliminary data.</text>
</comment>
<dbReference type="InterPro" id="IPR035965">
    <property type="entry name" value="PAS-like_dom_sf"/>
</dbReference>
<dbReference type="Gene3D" id="3.30.450.40">
    <property type="match status" value="1"/>
</dbReference>
<dbReference type="PANTHER" id="PTHR43102">
    <property type="entry name" value="SLR1143 PROTEIN"/>
    <property type="match status" value="1"/>
</dbReference>
<dbReference type="SUPFAM" id="SSF55785">
    <property type="entry name" value="PYP-like sensor domain (PAS domain)"/>
    <property type="match status" value="1"/>
</dbReference>
<evidence type="ECO:0000256" key="5">
    <source>
        <dbReference type="ARBA" id="ARBA00022679"/>
    </source>
</evidence>
<dbReference type="AlphaFoldDB" id="A0A918S0C9"/>
<dbReference type="InterPro" id="IPR000014">
    <property type="entry name" value="PAS"/>
</dbReference>
<feature type="compositionally biased region" description="Basic and acidic residues" evidence="9">
    <location>
        <begin position="562"/>
        <end position="579"/>
    </location>
</feature>
<sequence>MAALEDVARREVLEDLGIMDSSPDPDFDRLTAVAARVFGAKYALVSLLDERRQWFKSCFGVSELEETPVDIAFCAHTLAAETDHFIVPDMLKDERFVSNPFVTGDFRIRFYAGAPIVVQGQRLGTLCVLDVAPREHVDGDQIDQLKDLAAVAGALIGLKNEALVRARTAADLMREEWRHALTLEAGKVGSWVWDVKTGAVDCNETFREMYGFAANDDVTMDRVLQRTAEDDRAAMQGSIEGAFERGDDHVAELRVSDSQRWLMTRGRVYQRDAAGAPTLMMGVALDISASKRSADQTRLLLRELNHRVKNTLAMIQSVARQTIRQTPDPAAFMEAFSGRLRTLSDAHVLLADNDWRGIRLYEIIASELGPDFIKAPDRADVQGPDVLLPADHALGLGLIIHELTTNAYKHGAWLGDSGLVSLHWSLVDGGLMMRWKETDASTLTKPEASGLGIKLIERSLAKVLDSSVEFSLTRMAYGRTSGCLCRQSRQSRSVSVAVARPRQGEVRHSCQRRQSKDTPEARSEDQWRCRYCRRRCNRAGFIAPTTRTLPLSLRGTDMPQKMNDKAEHEGAGRDGQRCI</sequence>
<dbReference type="Pfam" id="PF01590">
    <property type="entry name" value="GAF"/>
    <property type="match status" value="1"/>
</dbReference>
<reference evidence="12" key="1">
    <citation type="journal article" date="2014" name="Int. J. Syst. Evol. Microbiol.">
        <title>Complete genome sequence of Corynebacterium casei LMG S-19264T (=DSM 44701T), isolated from a smear-ripened cheese.</title>
        <authorList>
            <consortium name="US DOE Joint Genome Institute (JGI-PGF)"/>
            <person name="Walter F."/>
            <person name="Albersmeier A."/>
            <person name="Kalinowski J."/>
            <person name="Ruckert C."/>
        </authorList>
    </citation>
    <scope>NUCLEOTIDE SEQUENCE</scope>
    <source>
        <strain evidence="12">KCTC 32437</strain>
    </source>
</reference>
<dbReference type="InterPro" id="IPR003018">
    <property type="entry name" value="GAF"/>
</dbReference>
<feature type="domain" description="Signal transduction histidine kinase HWE region" evidence="11">
    <location>
        <begin position="303"/>
        <end position="385"/>
    </location>
</feature>
<dbReference type="CDD" id="cd00130">
    <property type="entry name" value="PAS"/>
    <property type="match status" value="1"/>
</dbReference>
<dbReference type="SMART" id="SM00065">
    <property type="entry name" value="GAF"/>
    <property type="match status" value="1"/>
</dbReference>
<dbReference type="Proteomes" id="UP000646579">
    <property type="component" value="Unassembled WGS sequence"/>
</dbReference>
<dbReference type="PANTHER" id="PTHR43102:SF2">
    <property type="entry name" value="GAF DOMAIN-CONTAINING PROTEIN"/>
    <property type="match status" value="1"/>
</dbReference>
<dbReference type="SMART" id="SM00911">
    <property type="entry name" value="HWE_HK"/>
    <property type="match status" value="1"/>
</dbReference>
<keyword evidence="7 12" id="KW-0418">Kinase</keyword>